<dbReference type="PANTHER" id="PTHR34310:SF8">
    <property type="entry name" value="CONSERVED PROTEIN"/>
    <property type="match status" value="1"/>
</dbReference>
<dbReference type="AlphaFoldDB" id="R4Z233"/>
<proteinExistence type="predicted"/>
<dbReference type="PANTHER" id="PTHR34310">
    <property type="entry name" value="DUF427 DOMAIN PROTEIN (AFU_ORTHOLOGUE AFUA_3G02220)"/>
    <property type="match status" value="1"/>
</dbReference>
<evidence type="ECO:0000313" key="2">
    <source>
        <dbReference type="EMBL" id="CCM62672.1"/>
    </source>
</evidence>
<evidence type="ECO:0000313" key="3">
    <source>
        <dbReference type="Proteomes" id="UP000018291"/>
    </source>
</evidence>
<feature type="domain" description="DUF427" evidence="1">
    <location>
        <begin position="51"/>
        <end position="141"/>
    </location>
</feature>
<organism evidence="2 3">
    <name type="scientific">Candidatus Neomicrothrix parvicella RN1</name>
    <dbReference type="NCBI Taxonomy" id="1229780"/>
    <lineage>
        <taxon>Bacteria</taxon>
        <taxon>Bacillati</taxon>
        <taxon>Actinomycetota</taxon>
        <taxon>Acidimicrobiia</taxon>
        <taxon>Acidimicrobiales</taxon>
        <taxon>Microthrixaceae</taxon>
        <taxon>Candidatus Neomicrothrix</taxon>
    </lineage>
</organism>
<keyword evidence="3" id="KW-1185">Reference proteome</keyword>
<dbReference type="STRING" id="1229780.BN381_130230"/>
<gene>
    <name evidence="2" type="ORF">BN381_130230</name>
</gene>
<dbReference type="Proteomes" id="UP000018291">
    <property type="component" value="Unassembled WGS sequence"/>
</dbReference>
<dbReference type="EMBL" id="CANL01000005">
    <property type="protein sequence ID" value="CCM62672.1"/>
    <property type="molecule type" value="Genomic_DNA"/>
</dbReference>
<evidence type="ECO:0000259" key="1">
    <source>
        <dbReference type="Pfam" id="PF04248"/>
    </source>
</evidence>
<dbReference type="eggNOG" id="COG2343">
    <property type="taxonomic scope" value="Bacteria"/>
</dbReference>
<comment type="caution">
    <text evidence="2">The sequence shown here is derived from an EMBL/GenBank/DDBJ whole genome shotgun (WGS) entry which is preliminary data.</text>
</comment>
<sequence length="153" mass="16441">MRATCPAPSSFAATRCNPPLPGARNSRAAVDVAPAMTQGHTISTHAEDVHVEVRLDGELVADARRPVMLEETGLPTAYYLPKDALTVDARPIELSTHCPFKGDASYWTIEVGGRTHDAIAWSYETPNEGAEDIEGHVAFFADRAEILVDGVAV</sequence>
<dbReference type="Gene3D" id="2.170.150.40">
    <property type="entry name" value="Domain of unknown function (DUF427)"/>
    <property type="match status" value="1"/>
</dbReference>
<protein>
    <recommendedName>
        <fullName evidence="1">DUF427 domain-containing protein</fullName>
    </recommendedName>
</protein>
<accession>R4Z233</accession>
<name>R4Z233_9ACTN</name>
<dbReference type="HOGENOM" id="CLU_126578_0_0_11"/>
<dbReference type="Pfam" id="PF04248">
    <property type="entry name" value="NTP_transf_9"/>
    <property type="match status" value="1"/>
</dbReference>
<reference evidence="2 3" key="1">
    <citation type="journal article" date="2013" name="ISME J.">
        <title>Metabolic model for the filamentous 'Candidatus Microthrix parvicella' based on genomic and metagenomic analyses.</title>
        <authorList>
            <person name="Jon McIlroy S."/>
            <person name="Kristiansen R."/>
            <person name="Albertsen M."/>
            <person name="Michael Karst S."/>
            <person name="Rossetti S."/>
            <person name="Lund Nielsen J."/>
            <person name="Tandoi V."/>
            <person name="James Seviour R."/>
            <person name="Nielsen P.H."/>
        </authorList>
    </citation>
    <scope>NUCLEOTIDE SEQUENCE [LARGE SCALE GENOMIC DNA]</scope>
    <source>
        <strain evidence="2 3">RN1</strain>
    </source>
</reference>
<dbReference type="InterPro" id="IPR038694">
    <property type="entry name" value="DUF427_sf"/>
</dbReference>
<dbReference type="InterPro" id="IPR007361">
    <property type="entry name" value="DUF427"/>
</dbReference>